<sequence>MQTAVPIYFGSPAAAQLAADLRDHGLAVVETMRTAADHLADEVERELGLPPDSDDGEDFLLHLSCLIEPAQEFGWIDYYVYPRAFALDAMAAKPLVAAAVQQWAGAGRPARYTAQISR</sequence>
<comment type="caution">
    <text evidence="1">The sequence shown here is derived from an EMBL/GenBank/DDBJ whole genome shotgun (WGS) entry which is preliminary data.</text>
</comment>
<gene>
    <name evidence="1" type="ORF">EA660_20080</name>
</gene>
<name>A0A4Q8L479_9GAMM</name>
<dbReference type="EMBL" id="SHMC01000014">
    <property type="protein sequence ID" value="TAA19046.1"/>
    <property type="molecule type" value="Genomic_DNA"/>
</dbReference>
<dbReference type="OrthoDB" id="9946075at2"/>
<reference evidence="1 2" key="1">
    <citation type="submission" date="2019-02" db="EMBL/GenBank/DDBJ databases">
        <title>WGS of Pseudoxanthomonas species novum from clinical isolates.</title>
        <authorList>
            <person name="Bernier A.-M."/>
            <person name="Bernard K."/>
            <person name="Vachon A."/>
        </authorList>
    </citation>
    <scope>NUCLEOTIDE SEQUENCE [LARGE SCALE GENOMIC DNA]</scope>
    <source>
        <strain evidence="1 2">NML171200</strain>
    </source>
</reference>
<evidence type="ECO:0000313" key="1">
    <source>
        <dbReference type="EMBL" id="TAA19046.1"/>
    </source>
</evidence>
<evidence type="ECO:0000313" key="2">
    <source>
        <dbReference type="Proteomes" id="UP000292627"/>
    </source>
</evidence>
<dbReference type="Proteomes" id="UP000292627">
    <property type="component" value="Unassembled WGS sequence"/>
</dbReference>
<protein>
    <submittedName>
        <fullName evidence="1">Uncharacterized protein</fullName>
    </submittedName>
</protein>
<dbReference type="AlphaFoldDB" id="A0A4Q8L479"/>
<proteinExistence type="predicted"/>
<organism evidence="1 2">
    <name type="scientific">Pseudoxanthomonas winnipegensis</name>
    <dbReference type="NCBI Taxonomy" id="2480810"/>
    <lineage>
        <taxon>Bacteria</taxon>
        <taxon>Pseudomonadati</taxon>
        <taxon>Pseudomonadota</taxon>
        <taxon>Gammaproteobacteria</taxon>
        <taxon>Lysobacterales</taxon>
        <taxon>Lysobacteraceae</taxon>
        <taxon>Pseudoxanthomonas</taxon>
    </lineage>
</organism>
<accession>A0A4Q8L479</accession>
<dbReference type="RefSeq" id="WP_130553208.1">
    <property type="nucleotide sequence ID" value="NZ_SHMC01000014.1"/>
</dbReference>